<dbReference type="GeneID" id="42060960"/>
<gene>
    <name evidence="3" type="ORF">FPRO_16105</name>
</gene>
<evidence type="ECO:0000256" key="1">
    <source>
        <dbReference type="SAM" id="Coils"/>
    </source>
</evidence>
<protein>
    <submittedName>
        <fullName evidence="3">Uncharacterized protein</fullName>
    </submittedName>
</protein>
<keyword evidence="4" id="KW-1185">Reference proteome</keyword>
<reference evidence="4" key="1">
    <citation type="journal article" date="2016" name="Genome Biol. Evol.">
        <title>Comparative 'omics' of the Fusarium fujikuroi species complex highlights differences in genetic potential and metabolite synthesis.</title>
        <authorList>
            <person name="Niehaus E.-M."/>
            <person name="Muensterkoetter M."/>
            <person name="Proctor R.H."/>
            <person name="Brown D.W."/>
            <person name="Sharon A."/>
            <person name="Idan Y."/>
            <person name="Oren-Young L."/>
            <person name="Sieber C.M."/>
            <person name="Novak O."/>
            <person name="Pencik A."/>
            <person name="Tarkowska D."/>
            <person name="Hromadova K."/>
            <person name="Freeman S."/>
            <person name="Maymon M."/>
            <person name="Elazar M."/>
            <person name="Youssef S.A."/>
            <person name="El-Shabrawy E.S.M."/>
            <person name="Shalaby A.B.A."/>
            <person name="Houterman P."/>
            <person name="Brock N.L."/>
            <person name="Burkhardt I."/>
            <person name="Tsavkelova E.A."/>
            <person name="Dickschat J.S."/>
            <person name="Galuszka P."/>
            <person name="Gueldener U."/>
            <person name="Tudzynski B."/>
        </authorList>
    </citation>
    <scope>NUCLEOTIDE SEQUENCE [LARGE SCALE GENOMIC DNA]</scope>
    <source>
        <strain evidence="4">ET1</strain>
    </source>
</reference>
<feature type="compositionally biased region" description="Basic and acidic residues" evidence="2">
    <location>
        <begin position="235"/>
        <end position="256"/>
    </location>
</feature>
<comment type="caution">
    <text evidence="3">The sequence shown here is derived from an EMBL/GenBank/DDBJ whole genome shotgun (WGS) entry which is preliminary data.</text>
</comment>
<accession>A0A1L7WBA4</accession>
<feature type="compositionally biased region" description="Basic and acidic residues" evidence="2">
    <location>
        <begin position="81"/>
        <end position="107"/>
    </location>
</feature>
<feature type="coiled-coil region" evidence="1">
    <location>
        <begin position="26"/>
        <end position="60"/>
    </location>
</feature>
<feature type="region of interest" description="Disordered" evidence="2">
    <location>
        <begin position="69"/>
        <end position="122"/>
    </location>
</feature>
<feature type="compositionally biased region" description="Polar residues" evidence="2">
    <location>
        <begin position="71"/>
        <end position="80"/>
    </location>
</feature>
<evidence type="ECO:0000256" key="2">
    <source>
        <dbReference type="SAM" id="MobiDB-lite"/>
    </source>
</evidence>
<organism evidence="3 4">
    <name type="scientific">Fusarium proliferatum (strain ET1)</name>
    <name type="common">Orchid endophyte fungus</name>
    <dbReference type="NCBI Taxonomy" id="1227346"/>
    <lineage>
        <taxon>Eukaryota</taxon>
        <taxon>Fungi</taxon>
        <taxon>Dikarya</taxon>
        <taxon>Ascomycota</taxon>
        <taxon>Pezizomycotina</taxon>
        <taxon>Sordariomycetes</taxon>
        <taxon>Hypocreomycetidae</taxon>
        <taxon>Hypocreales</taxon>
        <taxon>Nectriaceae</taxon>
        <taxon>Fusarium</taxon>
        <taxon>Fusarium fujikuroi species complex</taxon>
    </lineage>
</organism>
<evidence type="ECO:0000313" key="4">
    <source>
        <dbReference type="Proteomes" id="UP000183971"/>
    </source>
</evidence>
<dbReference type="EMBL" id="FJOF01000021">
    <property type="protein sequence ID" value="CZR49900.1"/>
    <property type="molecule type" value="Genomic_DNA"/>
</dbReference>
<feature type="compositionally biased region" description="Polar residues" evidence="2">
    <location>
        <begin position="257"/>
        <end position="271"/>
    </location>
</feature>
<proteinExistence type="predicted"/>
<dbReference type="Proteomes" id="UP000183971">
    <property type="component" value="Unassembled WGS sequence"/>
</dbReference>
<feature type="compositionally biased region" description="Basic and acidic residues" evidence="2">
    <location>
        <begin position="212"/>
        <end position="222"/>
    </location>
</feature>
<evidence type="ECO:0000313" key="3">
    <source>
        <dbReference type="EMBL" id="CZR49900.1"/>
    </source>
</evidence>
<name>A0A1L7WBA4_FUSPR</name>
<dbReference type="AlphaFoldDB" id="A0A1L7WBA4"/>
<dbReference type="VEuPathDB" id="FungiDB:FPRO_16105"/>
<sequence>MSRAEEKPVWAGRERSQLNEVGNKSLENCIRRVEETLGRLDILEKELAQVSIELRADMSQLVAAVDKGAAQQEQSSQSLRTSREARDNETKAVRTEMERRVGEKKGENPNTPDNRGLESEGLILPKELPRLSSAAGGIPARRELTNGTGAVADRPEEASNKRSMGGLECHDIQTVKTPEVQPKSEPTCQLKLQEVRQVDKNIMPPGQPLPERVCEPPSRRCWEQLPGKSSRSHKRPCESQPDRFDSYGTEGRDMRSGETTAMDSLQPTPDTNRVASFRDTTISGTSSIMHSVAPIGSFETLERQGREAEAMDQRLRNVAIKAIRVVDVHGGRLKEES</sequence>
<feature type="region of interest" description="Disordered" evidence="2">
    <location>
        <begin position="201"/>
        <end position="271"/>
    </location>
</feature>
<keyword evidence="1" id="KW-0175">Coiled coil</keyword>
<dbReference type="RefSeq" id="XP_031090394.1">
    <property type="nucleotide sequence ID" value="XM_031225212.1"/>
</dbReference>